<dbReference type="Gene3D" id="1.25.10.10">
    <property type="entry name" value="Leucine-rich Repeat Variant"/>
    <property type="match status" value="1"/>
</dbReference>
<dbReference type="AlphaFoldDB" id="A0AAD5QG05"/>
<name>A0AAD5QG05_PARTN</name>
<evidence type="ECO:0000313" key="2">
    <source>
        <dbReference type="Proteomes" id="UP001196413"/>
    </source>
</evidence>
<dbReference type="Proteomes" id="UP001196413">
    <property type="component" value="Unassembled WGS sequence"/>
</dbReference>
<evidence type="ECO:0000313" key="1">
    <source>
        <dbReference type="EMBL" id="KAJ1345791.1"/>
    </source>
</evidence>
<proteinExistence type="predicted"/>
<keyword evidence="2" id="KW-1185">Reference proteome</keyword>
<protein>
    <submittedName>
        <fullName evidence="1">CLIP-associating protein 2</fullName>
    </submittedName>
</protein>
<dbReference type="InterPro" id="IPR016024">
    <property type="entry name" value="ARM-type_fold"/>
</dbReference>
<sequence>MLTRLIESLDADEVTAVIPEIAPGVVNCYSNPQSSVRKSTVFCLVAMVNKVGREPVNPYLTSLPSAKIHLLEVYIQRTQTSSTHF</sequence>
<accession>A0AAD5QG05</accession>
<dbReference type="EMBL" id="JAHQIW010000070">
    <property type="protein sequence ID" value="KAJ1345791.1"/>
    <property type="molecule type" value="Genomic_DNA"/>
</dbReference>
<comment type="caution">
    <text evidence="1">The sequence shown here is derived from an EMBL/GenBank/DDBJ whole genome shotgun (WGS) entry which is preliminary data.</text>
</comment>
<organism evidence="1 2">
    <name type="scientific">Parelaphostrongylus tenuis</name>
    <name type="common">Meningeal worm</name>
    <dbReference type="NCBI Taxonomy" id="148309"/>
    <lineage>
        <taxon>Eukaryota</taxon>
        <taxon>Metazoa</taxon>
        <taxon>Ecdysozoa</taxon>
        <taxon>Nematoda</taxon>
        <taxon>Chromadorea</taxon>
        <taxon>Rhabditida</taxon>
        <taxon>Rhabditina</taxon>
        <taxon>Rhabditomorpha</taxon>
        <taxon>Strongyloidea</taxon>
        <taxon>Metastrongylidae</taxon>
        <taxon>Parelaphostrongylus</taxon>
    </lineage>
</organism>
<gene>
    <name evidence="1" type="primary">CLASP2</name>
    <name evidence="1" type="ORF">KIN20_000407</name>
</gene>
<reference evidence="1" key="1">
    <citation type="submission" date="2021-06" db="EMBL/GenBank/DDBJ databases">
        <title>Parelaphostrongylus tenuis whole genome reference sequence.</title>
        <authorList>
            <person name="Garwood T.J."/>
            <person name="Larsen P.A."/>
            <person name="Fountain-Jones N.M."/>
            <person name="Garbe J.R."/>
            <person name="Macchietto M.G."/>
            <person name="Kania S.A."/>
            <person name="Gerhold R.W."/>
            <person name="Richards J.E."/>
            <person name="Wolf T.M."/>
        </authorList>
    </citation>
    <scope>NUCLEOTIDE SEQUENCE</scope>
    <source>
        <strain evidence="1">MNPRO001-30</strain>
        <tissue evidence="1">Meninges</tissue>
    </source>
</reference>
<dbReference type="InterPro" id="IPR011989">
    <property type="entry name" value="ARM-like"/>
</dbReference>
<dbReference type="SUPFAM" id="SSF48371">
    <property type="entry name" value="ARM repeat"/>
    <property type="match status" value="1"/>
</dbReference>